<dbReference type="AlphaFoldDB" id="Q9P1N2"/>
<keyword evidence="1" id="KW-0812">Transmembrane</keyword>
<keyword evidence="1" id="KW-0472">Membrane</keyword>
<feature type="transmembrane region" description="Helical" evidence="1">
    <location>
        <begin position="7"/>
        <end position="29"/>
    </location>
</feature>
<proteinExistence type="evidence at transcript level"/>
<sequence>MDNYIILCVIIQILRYLFYCSICSSFGWWELFQVGSYIPLIYPYPFFEHYLTLCHYKMLYAHLVFFLPQC</sequence>
<feature type="transmembrane region" description="Helical" evidence="1">
    <location>
        <begin position="49"/>
        <end position="67"/>
    </location>
</feature>
<dbReference type="EMBL" id="AF113698">
    <property type="protein sequence ID" value="AAF29589.1"/>
    <property type="molecule type" value="mRNA"/>
</dbReference>
<reference evidence="2" key="1">
    <citation type="submission" date="1998-12" db="EMBL/GenBank/DDBJ databases">
        <title>Functional prediction of the coding sequences of 32 new genes deduced by analysis of cDNA clones from human fetal liver.</title>
        <authorList>
            <person name="Zhang C."/>
            <person name="Yu Y."/>
            <person name="Zhang S."/>
            <person name="Ouyang S."/>
            <person name="Luo L."/>
            <person name="Wei H."/>
            <person name="Zhou G."/>
            <person name="Zhou W."/>
            <person name="Bi J."/>
            <person name="Zhang Y."/>
            <person name="Liu M."/>
            <person name="He F."/>
        </authorList>
    </citation>
    <scope>NUCLEOTIDE SEQUENCE</scope>
    <source>
        <tissue evidence="2">Liver</tissue>
    </source>
</reference>
<accession>Q9P1N2</accession>
<keyword evidence="1" id="KW-1133">Transmembrane helix</keyword>
<organism evidence="2">
    <name type="scientific">Homo sapiens</name>
    <name type="common">Human</name>
    <dbReference type="NCBI Taxonomy" id="9606"/>
    <lineage>
        <taxon>Eukaryota</taxon>
        <taxon>Metazoa</taxon>
        <taxon>Chordata</taxon>
        <taxon>Craniata</taxon>
        <taxon>Vertebrata</taxon>
        <taxon>Euteleostomi</taxon>
        <taxon>Mammalia</taxon>
        <taxon>Eutheria</taxon>
        <taxon>Euarchontoglires</taxon>
        <taxon>Primates</taxon>
        <taxon>Haplorrhini</taxon>
        <taxon>Catarrhini</taxon>
        <taxon>Hominidae</taxon>
        <taxon>Homo</taxon>
    </lineage>
</organism>
<evidence type="ECO:0000256" key="1">
    <source>
        <dbReference type="SAM" id="Phobius"/>
    </source>
</evidence>
<protein>
    <submittedName>
        <fullName evidence="2">PRO1951</fullName>
    </submittedName>
</protein>
<evidence type="ECO:0000313" key="2">
    <source>
        <dbReference type="EMBL" id="AAF29589.1"/>
    </source>
</evidence>
<name>Q9P1N2_HUMAN</name>